<dbReference type="Gene3D" id="1.10.150.850">
    <property type="entry name" value="Spt6, helix-hairpin-helix domain"/>
    <property type="match status" value="1"/>
</dbReference>
<protein>
    <submittedName>
        <fullName evidence="2">Transcription elongation factor SPT6</fullName>
    </submittedName>
</protein>
<dbReference type="InterPro" id="IPR023319">
    <property type="entry name" value="Tex-like_HTH_dom_sf"/>
</dbReference>
<feature type="compositionally biased region" description="Acidic residues" evidence="1">
    <location>
        <begin position="48"/>
        <end position="66"/>
    </location>
</feature>
<dbReference type="GO" id="GO:0042393">
    <property type="term" value="F:histone binding"/>
    <property type="evidence" value="ECO:0007669"/>
    <property type="project" value="TreeGrafter"/>
</dbReference>
<dbReference type="Gene3D" id="1.10.10.650">
    <property type="entry name" value="RuvA domain 2-like"/>
    <property type="match status" value="1"/>
</dbReference>
<keyword evidence="3" id="KW-1185">Reference proteome</keyword>
<gene>
    <name evidence="2" type="ORF">PACLA_8A043625</name>
</gene>
<sequence>MENLRSSLYSYMSRITYACYSKPALQEAQDIFGLDFDYGEFEKFGQEDYSEDEEADEYEEEYSDEEGQPRRRAKKKTSKKTIFDVYEPSELEKIHLTDRDNEIRITDMPERFQLREIASKPSEDGELDDEAEWIYRQAFMTMPVSNQ</sequence>
<dbReference type="GO" id="GO:0140673">
    <property type="term" value="P:transcription elongation-coupled chromatin remodeling"/>
    <property type="evidence" value="ECO:0007669"/>
    <property type="project" value="InterPro"/>
</dbReference>
<evidence type="ECO:0000256" key="1">
    <source>
        <dbReference type="SAM" id="MobiDB-lite"/>
    </source>
</evidence>
<dbReference type="Proteomes" id="UP001152795">
    <property type="component" value="Unassembled WGS sequence"/>
</dbReference>
<organism evidence="2 3">
    <name type="scientific">Paramuricea clavata</name>
    <name type="common">Red gorgonian</name>
    <name type="synonym">Violescent sea-whip</name>
    <dbReference type="NCBI Taxonomy" id="317549"/>
    <lineage>
        <taxon>Eukaryota</taxon>
        <taxon>Metazoa</taxon>
        <taxon>Cnidaria</taxon>
        <taxon>Anthozoa</taxon>
        <taxon>Octocorallia</taxon>
        <taxon>Malacalcyonacea</taxon>
        <taxon>Plexauridae</taxon>
        <taxon>Paramuricea</taxon>
    </lineage>
</organism>
<dbReference type="GO" id="GO:0034728">
    <property type="term" value="P:nucleosome organization"/>
    <property type="evidence" value="ECO:0007669"/>
    <property type="project" value="TreeGrafter"/>
</dbReference>
<feature type="non-terminal residue" evidence="2">
    <location>
        <position position="147"/>
    </location>
</feature>
<name>A0A6S7JLR1_PARCT</name>
<evidence type="ECO:0000313" key="3">
    <source>
        <dbReference type="Proteomes" id="UP001152795"/>
    </source>
</evidence>
<dbReference type="PANTHER" id="PTHR10145:SF6">
    <property type="entry name" value="TRANSCRIPTION ELONGATION FACTOR SPT6"/>
    <property type="match status" value="1"/>
</dbReference>
<proteinExistence type="predicted"/>
<evidence type="ECO:0000313" key="2">
    <source>
        <dbReference type="EMBL" id="CAB4033486.1"/>
    </source>
</evidence>
<dbReference type="InterPro" id="IPR017072">
    <property type="entry name" value="TF_Spt6"/>
</dbReference>
<dbReference type="GO" id="GO:0003746">
    <property type="term" value="F:translation elongation factor activity"/>
    <property type="evidence" value="ECO:0007669"/>
    <property type="project" value="UniProtKB-KW"/>
</dbReference>
<keyword evidence="2" id="KW-0251">Elongation factor</keyword>
<dbReference type="EMBL" id="CACRXK020019281">
    <property type="protein sequence ID" value="CAB4033486.1"/>
    <property type="molecule type" value="Genomic_DNA"/>
</dbReference>
<feature type="compositionally biased region" description="Basic residues" evidence="1">
    <location>
        <begin position="70"/>
        <end position="79"/>
    </location>
</feature>
<dbReference type="GO" id="GO:0008023">
    <property type="term" value="C:transcription elongation factor complex"/>
    <property type="evidence" value="ECO:0007669"/>
    <property type="project" value="TreeGrafter"/>
</dbReference>
<dbReference type="PANTHER" id="PTHR10145">
    <property type="entry name" value="TRANSCRIPTION ELONGATION FACTOR SPT6"/>
    <property type="match status" value="1"/>
</dbReference>
<reference evidence="2" key="1">
    <citation type="submission" date="2020-04" db="EMBL/GenBank/DDBJ databases">
        <authorList>
            <person name="Alioto T."/>
            <person name="Alioto T."/>
            <person name="Gomez Garrido J."/>
        </authorList>
    </citation>
    <scope>NUCLEOTIDE SEQUENCE</scope>
    <source>
        <strain evidence="2">A484AB</strain>
    </source>
</reference>
<feature type="region of interest" description="Disordered" evidence="1">
    <location>
        <begin position="45"/>
        <end position="79"/>
    </location>
</feature>
<keyword evidence="2" id="KW-0648">Protein biosynthesis</keyword>
<dbReference type="GO" id="GO:0031491">
    <property type="term" value="F:nucleosome binding"/>
    <property type="evidence" value="ECO:0007669"/>
    <property type="project" value="TreeGrafter"/>
</dbReference>
<dbReference type="OrthoDB" id="6020303at2759"/>
<accession>A0A6S7JLR1</accession>
<comment type="caution">
    <text evidence="2">The sequence shown here is derived from an EMBL/GenBank/DDBJ whole genome shotgun (WGS) entry which is preliminary data.</text>
</comment>
<dbReference type="AlphaFoldDB" id="A0A6S7JLR1"/>